<dbReference type="OrthoDB" id="2381188at2"/>
<keyword evidence="4" id="KW-0309">Germination</keyword>
<keyword evidence="10" id="KW-1185">Reference proteome</keyword>
<keyword evidence="5 8" id="KW-0812">Transmembrane</keyword>
<evidence type="ECO:0000256" key="3">
    <source>
        <dbReference type="ARBA" id="ARBA00022448"/>
    </source>
</evidence>
<dbReference type="AlphaFoldDB" id="A0A1I6TYP9"/>
<evidence type="ECO:0000256" key="6">
    <source>
        <dbReference type="ARBA" id="ARBA00022989"/>
    </source>
</evidence>
<sequence>MLRVLDPISGEPSVSKPKIGIFSIALLYIASIGIFNHLIIMPAILEVAGRDAWVAILCTGVLYMLWLIPIAGVLKQKNDVPVLKRIEQGVGKPITILIRLLYAINLLITTYIAIKDTVTWTRLSYLVETPALVILLLILIVCFASAALGLETIVITNGVLLPLVIFLGLFVMLGNLPKKDYSLLLPVYQNGIQPILQGMFYSSIGLVEIVSLLFIQHRMKEPMKYSQIVILGLILVMLTLGVSMGALAIFGPETASEQRYPAYEQWRVLSLGGYVEHIDFLSMYQWLTGSVIRISYGIWLLSEIIGIGELRRKNWWIAGLTLVVAILCIFPESDIQFWKMTETYLTPISFGLLFIVTVMTLLCLWISRRKMANRKGVRTG</sequence>
<evidence type="ECO:0000256" key="7">
    <source>
        <dbReference type="ARBA" id="ARBA00023136"/>
    </source>
</evidence>
<feature type="transmembrane region" description="Helical" evidence="8">
    <location>
        <begin position="52"/>
        <end position="74"/>
    </location>
</feature>
<feature type="transmembrane region" description="Helical" evidence="8">
    <location>
        <begin position="283"/>
        <end position="302"/>
    </location>
</feature>
<feature type="transmembrane region" description="Helical" evidence="8">
    <location>
        <begin position="21"/>
        <end position="40"/>
    </location>
</feature>
<evidence type="ECO:0000256" key="5">
    <source>
        <dbReference type="ARBA" id="ARBA00022692"/>
    </source>
</evidence>
<gene>
    <name evidence="9" type="ORF">SAMN05444972_11229</name>
</gene>
<dbReference type="EMBL" id="FPAA01000012">
    <property type="protein sequence ID" value="SFS94369.1"/>
    <property type="molecule type" value="Genomic_DNA"/>
</dbReference>
<accession>A0A1I6TYP9</accession>
<dbReference type="NCBIfam" id="TIGR00912">
    <property type="entry name" value="2A0309"/>
    <property type="match status" value="1"/>
</dbReference>
<evidence type="ECO:0000256" key="1">
    <source>
        <dbReference type="ARBA" id="ARBA00004141"/>
    </source>
</evidence>
<evidence type="ECO:0000256" key="4">
    <source>
        <dbReference type="ARBA" id="ARBA00022544"/>
    </source>
</evidence>
<dbReference type="Proteomes" id="UP000198660">
    <property type="component" value="Unassembled WGS sequence"/>
</dbReference>
<feature type="transmembrane region" description="Helical" evidence="8">
    <location>
        <begin position="195"/>
        <end position="216"/>
    </location>
</feature>
<feature type="transmembrane region" description="Helical" evidence="8">
    <location>
        <begin position="94"/>
        <end position="114"/>
    </location>
</feature>
<protein>
    <submittedName>
        <fullName evidence="9">Spore germination protein (Amino acid permease)</fullName>
    </submittedName>
</protein>
<dbReference type="PANTHER" id="PTHR34975:SF2">
    <property type="entry name" value="SPORE GERMINATION PROTEIN A2"/>
    <property type="match status" value="1"/>
</dbReference>
<dbReference type="Pfam" id="PF03845">
    <property type="entry name" value="Spore_permease"/>
    <property type="match status" value="1"/>
</dbReference>
<comment type="subcellular location">
    <subcellularLocation>
        <location evidence="1">Membrane</location>
        <topology evidence="1">Multi-pass membrane protein</topology>
    </subcellularLocation>
</comment>
<feature type="transmembrane region" description="Helical" evidence="8">
    <location>
        <begin position="155"/>
        <end position="175"/>
    </location>
</feature>
<feature type="transmembrane region" description="Helical" evidence="8">
    <location>
        <begin position="344"/>
        <end position="366"/>
    </location>
</feature>
<keyword evidence="6 8" id="KW-1133">Transmembrane helix</keyword>
<proteinExistence type="inferred from homology"/>
<comment type="similarity">
    <text evidence="2">Belongs to the amino acid-polyamine-organocation (APC) superfamily. Spore germination protein (SGP) (TC 2.A.3.9) family.</text>
</comment>
<dbReference type="GO" id="GO:0009847">
    <property type="term" value="P:spore germination"/>
    <property type="evidence" value="ECO:0007669"/>
    <property type="project" value="InterPro"/>
</dbReference>
<dbReference type="InterPro" id="IPR004761">
    <property type="entry name" value="Spore_GerAB"/>
</dbReference>
<evidence type="ECO:0000256" key="2">
    <source>
        <dbReference type="ARBA" id="ARBA00007998"/>
    </source>
</evidence>
<keyword evidence="7 8" id="KW-0472">Membrane</keyword>
<organism evidence="9 10">
    <name type="scientific">Marininema halotolerans</name>
    <dbReference type="NCBI Taxonomy" id="1155944"/>
    <lineage>
        <taxon>Bacteria</taxon>
        <taxon>Bacillati</taxon>
        <taxon>Bacillota</taxon>
        <taxon>Bacilli</taxon>
        <taxon>Bacillales</taxon>
        <taxon>Thermoactinomycetaceae</taxon>
        <taxon>Marininema</taxon>
    </lineage>
</organism>
<feature type="transmembrane region" description="Helical" evidence="8">
    <location>
        <begin position="126"/>
        <end position="148"/>
    </location>
</feature>
<evidence type="ECO:0000313" key="10">
    <source>
        <dbReference type="Proteomes" id="UP000198660"/>
    </source>
</evidence>
<name>A0A1I6TYP9_9BACL</name>
<keyword evidence="3" id="KW-0813">Transport</keyword>
<feature type="transmembrane region" description="Helical" evidence="8">
    <location>
        <begin position="228"/>
        <end position="250"/>
    </location>
</feature>
<feature type="transmembrane region" description="Helical" evidence="8">
    <location>
        <begin position="314"/>
        <end position="332"/>
    </location>
</feature>
<reference evidence="10" key="1">
    <citation type="submission" date="2016-10" db="EMBL/GenBank/DDBJ databases">
        <authorList>
            <person name="Varghese N."/>
            <person name="Submissions S."/>
        </authorList>
    </citation>
    <scope>NUCLEOTIDE SEQUENCE [LARGE SCALE GENOMIC DNA]</scope>
    <source>
        <strain evidence="10">DSM 45789</strain>
    </source>
</reference>
<evidence type="ECO:0000313" key="9">
    <source>
        <dbReference type="EMBL" id="SFS94369.1"/>
    </source>
</evidence>
<dbReference type="PANTHER" id="PTHR34975">
    <property type="entry name" value="SPORE GERMINATION PROTEIN A2"/>
    <property type="match status" value="1"/>
</dbReference>
<dbReference type="GO" id="GO:0016020">
    <property type="term" value="C:membrane"/>
    <property type="evidence" value="ECO:0007669"/>
    <property type="project" value="UniProtKB-SubCell"/>
</dbReference>
<evidence type="ECO:0000256" key="8">
    <source>
        <dbReference type="SAM" id="Phobius"/>
    </source>
</evidence>